<organism evidence="2 3">
    <name type="scientific">Capillimicrobium parvum</name>
    <dbReference type="NCBI Taxonomy" id="2884022"/>
    <lineage>
        <taxon>Bacteria</taxon>
        <taxon>Bacillati</taxon>
        <taxon>Actinomycetota</taxon>
        <taxon>Thermoleophilia</taxon>
        <taxon>Solirubrobacterales</taxon>
        <taxon>Capillimicrobiaceae</taxon>
        <taxon>Capillimicrobium</taxon>
    </lineage>
</organism>
<dbReference type="KEGG" id="sbae:DSM104329_03171"/>
<protein>
    <submittedName>
        <fullName evidence="2">Uncharacterized protein</fullName>
    </submittedName>
</protein>
<evidence type="ECO:0000313" key="2">
    <source>
        <dbReference type="EMBL" id="UGS36761.1"/>
    </source>
</evidence>
<feature type="compositionally biased region" description="Basic and acidic residues" evidence="1">
    <location>
        <begin position="242"/>
        <end position="258"/>
    </location>
</feature>
<gene>
    <name evidence="2" type="ORF">DSM104329_03171</name>
</gene>
<accession>A0A9E6XYS2</accession>
<reference evidence="2" key="1">
    <citation type="journal article" date="2022" name="Int. J. Syst. Evol. Microbiol.">
        <title>Pseudomonas aegrilactucae sp. nov. and Pseudomonas morbosilactucae sp. nov., pathogens causing bacterial rot of lettuce in Japan.</title>
        <authorList>
            <person name="Sawada H."/>
            <person name="Fujikawa T."/>
            <person name="Satou M."/>
        </authorList>
    </citation>
    <scope>NUCLEOTIDE SEQUENCE</scope>
    <source>
        <strain evidence="2">0166_1</strain>
    </source>
</reference>
<name>A0A9E6XYS2_9ACTN</name>
<proteinExistence type="predicted"/>
<dbReference type="EMBL" id="CP087164">
    <property type="protein sequence ID" value="UGS36761.1"/>
    <property type="molecule type" value="Genomic_DNA"/>
</dbReference>
<dbReference type="Proteomes" id="UP001162834">
    <property type="component" value="Chromosome"/>
</dbReference>
<evidence type="ECO:0000256" key="1">
    <source>
        <dbReference type="SAM" id="MobiDB-lite"/>
    </source>
</evidence>
<dbReference type="AlphaFoldDB" id="A0A9E6XYS2"/>
<feature type="region of interest" description="Disordered" evidence="1">
    <location>
        <begin position="242"/>
        <end position="273"/>
    </location>
</feature>
<evidence type="ECO:0000313" key="3">
    <source>
        <dbReference type="Proteomes" id="UP001162834"/>
    </source>
</evidence>
<keyword evidence="3" id="KW-1185">Reference proteome</keyword>
<sequence length="273" mass="31122">MDELVFASDSRLSGGQRWDGCPKILTLPRSDALMSFAGETQAAYPMMLQLANSIAFYPPSQERRLDLAHLGGHSLRLFNQMRGLIDGPFAVGQTEPDPPRAVFLLGGYSWRYRAFFTWKLEFAEGEFRYRRVVRGRQSERGWHFHFAGDTDAVELARNRLFELLRAPGRERVQADGLDMEPFEVLRDVIREARFDSVGGPPQVAKVYRHLNTQFFAVEWQNVATIAGRPALSYEQAFIPRLDADRPDLQPRPPERLEEPLPGETEPTADETVE</sequence>